<dbReference type="EMBL" id="OGUS01000143">
    <property type="protein sequence ID" value="SPC24545.1"/>
    <property type="molecule type" value="Genomic_DNA"/>
</dbReference>
<dbReference type="EMBL" id="OGUS01000084">
    <property type="protein sequence ID" value="SPC07649.1"/>
    <property type="molecule type" value="Genomic_DNA"/>
</dbReference>
<proteinExistence type="predicted"/>
<dbReference type="SUPFAM" id="SSF52540">
    <property type="entry name" value="P-loop containing nucleoside triphosphate hydrolases"/>
    <property type="match status" value="1"/>
</dbReference>
<gene>
    <name evidence="4" type="ORF">CO2235_MP80399</name>
    <name evidence="3" type="ORF">CO2235_U770091</name>
    <name evidence="2" type="ORF">JTE92_06035</name>
</gene>
<dbReference type="GeneID" id="303489070"/>
<sequence length="184" mass="20451">MNRLIVISGCSGGGKSTLLTELGRRRCPVVEEPGRRIVAEQMRSRGGALPWIDMTAFLHRVIALARSDLKAASQSNEWIFLDRGLVDAMAALQHVTGEPLLKALAGEAQHYHQLAFLVPPWPEIYVQDSERRHDLADATAEYLRLLEAYPALGYDVCIVPKATVVERADFVLGTLRARMRTLFA</sequence>
<dbReference type="EMBL" id="CP069811">
    <property type="protein sequence ID" value="QRQ92454.1"/>
    <property type="molecule type" value="Genomic_DNA"/>
</dbReference>
<evidence type="ECO:0000313" key="4">
    <source>
        <dbReference type="EMBL" id="SPC24545.1"/>
    </source>
</evidence>
<dbReference type="InterPro" id="IPR027417">
    <property type="entry name" value="P-loop_NTPase"/>
</dbReference>
<dbReference type="AlphaFoldDB" id="A0A375FPT3"/>
<organism evidence="3 5">
    <name type="scientific">Cupriavidus oxalaticus</name>
    <dbReference type="NCBI Taxonomy" id="96344"/>
    <lineage>
        <taxon>Bacteria</taxon>
        <taxon>Pseudomonadati</taxon>
        <taxon>Pseudomonadota</taxon>
        <taxon>Betaproteobacteria</taxon>
        <taxon>Burkholderiales</taxon>
        <taxon>Burkholderiaceae</taxon>
        <taxon>Cupriavidus</taxon>
    </lineage>
</organism>
<reference evidence="3" key="1">
    <citation type="submission" date="2018-01" db="EMBL/GenBank/DDBJ databases">
        <authorList>
            <person name="Clerissi C."/>
        </authorList>
    </citation>
    <scope>NUCLEOTIDE SEQUENCE</scope>
    <source>
        <strain evidence="3">Cupriavidus oxalaticus LMG 2235</strain>
    </source>
</reference>
<dbReference type="RefSeq" id="WP_063239332.1">
    <property type="nucleotide sequence ID" value="NZ_CP069809.1"/>
</dbReference>
<evidence type="ECO:0000313" key="2">
    <source>
        <dbReference type="EMBL" id="QRQ92454.1"/>
    </source>
</evidence>
<dbReference type="Proteomes" id="UP000256862">
    <property type="component" value="Plasmid CO2235_mp"/>
</dbReference>
<evidence type="ECO:0000259" key="1">
    <source>
        <dbReference type="Pfam" id="PF13521"/>
    </source>
</evidence>
<dbReference type="InterPro" id="IPR038727">
    <property type="entry name" value="NadR/Ttd14_AAA_dom"/>
</dbReference>
<reference evidence="2 6" key="3">
    <citation type="submission" date="2021-02" db="EMBL/GenBank/DDBJ databases">
        <title>Complete Genome Sequence of Cupriavidus oxalaticus Strain Ox1, a Soil Oxalate-Degrading Species.</title>
        <authorList>
            <person name="Palmieri F."/>
            <person name="Udriet P."/>
            <person name="Deuasquier M."/>
            <person name="Beaudoing E."/>
            <person name="Johnson S.L."/>
            <person name="Davenport K.W."/>
            <person name="Chain P.S."/>
            <person name="Bindschedler S."/>
            <person name="Junier P."/>
        </authorList>
    </citation>
    <scope>NUCLEOTIDE SEQUENCE [LARGE SCALE GENOMIC DNA]</scope>
    <source>
        <strain evidence="2 6">Ox1</strain>
    </source>
</reference>
<evidence type="ECO:0000313" key="6">
    <source>
        <dbReference type="Proteomes" id="UP000623307"/>
    </source>
</evidence>
<protein>
    <submittedName>
        <fullName evidence="2">AAA family ATPase</fullName>
    </submittedName>
</protein>
<reference evidence="5" key="2">
    <citation type="submission" date="2018-01" db="EMBL/GenBank/DDBJ databases">
        <authorList>
            <person name="Gaut B.S."/>
            <person name="Morton B.R."/>
            <person name="Clegg M.T."/>
            <person name="Duvall M.R."/>
        </authorList>
    </citation>
    <scope>NUCLEOTIDE SEQUENCE [LARGE SCALE GENOMIC DNA]</scope>
</reference>
<feature type="domain" description="NadR/Ttd14 AAA" evidence="1">
    <location>
        <begin position="5"/>
        <end position="167"/>
    </location>
</feature>
<name>A0A375FPT3_9BURK</name>
<dbReference type="Pfam" id="PF13521">
    <property type="entry name" value="AAA_28"/>
    <property type="match status" value="1"/>
</dbReference>
<evidence type="ECO:0000313" key="5">
    <source>
        <dbReference type="Proteomes" id="UP000256862"/>
    </source>
</evidence>
<accession>A0A375FPT3</accession>
<dbReference type="Gene3D" id="3.40.50.300">
    <property type="entry name" value="P-loop containing nucleotide triphosphate hydrolases"/>
    <property type="match status" value="1"/>
</dbReference>
<evidence type="ECO:0000313" key="3">
    <source>
        <dbReference type="EMBL" id="SPC07649.1"/>
    </source>
</evidence>
<dbReference type="Proteomes" id="UP000623307">
    <property type="component" value="Chromosome 1"/>
</dbReference>
<dbReference type="OrthoDB" id="5638848at2"/>
<keyword evidence="6" id="KW-1185">Reference proteome</keyword>